<name>A0A139ID64_9PEZI</name>
<evidence type="ECO:0000313" key="3">
    <source>
        <dbReference type="Proteomes" id="UP000073492"/>
    </source>
</evidence>
<dbReference type="EMBL" id="LFZO01000142">
    <property type="protein sequence ID" value="KXT12707.1"/>
    <property type="molecule type" value="Genomic_DNA"/>
</dbReference>
<reference evidence="2 3" key="1">
    <citation type="submission" date="2015-07" db="EMBL/GenBank/DDBJ databases">
        <title>Comparative genomics of the Sigatoka disease complex on banana suggests a link between parallel evolutionary changes in Pseudocercospora fijiensis and Pseudocercospora eumusae and increased virulence on the banana host.</title>
        <authorList>
            <person name="Chang T.-C."/>
            <person name="Salvucci A."/>
            <person name="Crous P.W."/>
            <person name="Stergiopoulos I."/>
        </authorList>
    </citation>
    <scope>NUCLEOTIDE SEQUENCE [LARGE SCALE GENOMIC DNA]</scope>
    <source>
        <strain evidence="2 3">CBS 116634</strain>
    </source>
</reference>
<sequence>MGDEFAQQRSGHDFDGNQAGGDARQQNGDQIYSNVQSVHHGDTHYNTQAGPTFIPGSGHYAVQNGQTQAATMLLNRGADPGSSTSIRQNIGHTTNSGCSQRQF</sequence>
<organism evidence="2 3">
    <name type="scientific">Pseudocercospora musae</name>
    <dbReference type="NCBI Taxonomy" id="113226"/>
    <lineage>
        <taxon>Eukaryota</taxon>
        <taxon>Fungi</taxon>
        <taxon>Dikarya</taxon>
        <taxon>Ascomycota</taxon>
        <taxon>Pezizomycotina</taxon>
        <taxon>Dothideomycetes</taxon>
        <taxon>Dothideomycetidae</taxon>
        <taxon>Mycosphaerellales</taxon>
        <taxon>Mycosphaerellaceae</taxon>
        <taxon>Pseudocercospora</taxon>
    </lineage>
</organism>
<feature type="compositionally biased region" description="Polar residues" evidence="1">
    <location>
        <begin position="81"/>
        <end position="103"/>
    </location>
</feature>
<protein>
    <submittedName>
        <fullName evidence="2">Uncharacterized protein</fullName>
    </submittedName>
</protein>
<comment type="caution">
    <text evidence="2">The sequence shown here is derived from an EMBL/GenBank/DDBJ whole genome shotgun (WGS) entry which is preliminary data.</text>
</comment>
<dbReference type="OrthoDB" id="20872at2759"/>
<feature type="region of interest" description="Disordered" evidence="1">
    <location>
        <begin position="75"/>
        <end position="103"/>
    </location>
</feature>
<proteinExistence type="predicted"/>
<dbReference type="STRING" id="113226.A0A139ID64"/>
<feature type="compositionally biased region" description="Polar residues" evidence="1">
    <location>
        <begin position="24"/>
        <end position="37"/>
    </location>
</feature>
<keyword evidence="3" id="KW-1185">Reference proteome</keyword>
<dbReference type="AlphaFoldDB" id="A0A139ID64"/>
<gene>
    <name evidence="2" type="ORF">AC579_5224</name>
</gene>
<evidence type="ECO:0000256" key="1">
    <source>
        <dbReference type="SAM" id="MobiDB-lite"/>
    </source>
</evidence>
<evidence type="ECO:0000313" key="2">
    <source>
        <dbReference type="EMBL" id="KXT12707.1"/>
    </source>
</evidence>
<feature type="region of interest" description="Disordered" evidence="1">
    <location>
        <begin position="1"/>
        <end position="60"/>
    </location>
</feature>
<accession>A0A139ID64</accession>
<dbReference type="Proteomes" id="UP000073492">
    <property type="component" value="Unassembled WGS sequence"/>
</dbReference>